<feature type="domain" description="BTB" evidence="1">
    <location>
        <begin position="2"/>
        <end position="70"/>
    </location>
</feature>
<reference evidence="2 3" key="1">
    <citation type="journal article" date="2014" name="Mol. Biol. Evol.">
        <title>Massive expansion of Ubiquitination-related gene families within the Chlamydiae.</title>
        <authorList>
            <person name="Domman D."/>
            <person name="Collingro A."/>
            <person name="Lagkouvardos I."/>
            <person name="Gehre L."/>
            <person name="Weinmaier T."/>
            <person name="Rattei T."/>
            <person name="Subtil A."/>
            <person name="Horn M."/>
        </authorList>
    </citation>
    <scope>NUCLEOTIDE SEQUENCE [LARGE SCALE GENOMIC DNA]</scope>
    <source>
        <strain evidence="2 3">EI2</strain>
    </source>
</reference>
<protein>
    <recommendedName>
        <fullName evidence="1">BTB domain-containing protein</fullName>
    </recommendedName>
</protein>
<dbReference type="InterPro" id="IPR000210">
    <property type="entry name" value="BTB/POZ_dom"/>
</dbReference>
<dbReference type="Gene3D" id="3.30.710.10">
    <property type="entry name" value="Potassium Channel Kv1.1, Chain A"/>
    <property type="match status" value="1"/>
</dbReference>
<evidence type="ECO:0000259" key="1">
    <source>
        <dbReference type="Pfam" id="PF00651"/>
    </source>
</evidence>
<dbReference type="Pfam" id="PF00651">
    <property type="entry name" value="BTB"/>
    <property type="match status" value="1"/>
</dbReference>
<proteinExistence type="predicted"/>
<dbReference type="Proteomes" id="UP000031465">
    <property type="component" value="Unassembled WGS sequence"/>
</dbReference>
<evidence type="ECO:0000313" key="3">
    <source>
        <dbReference type="Proteomes" id="UP000031465"/>
    </source>
</evidence>
<dbReference type="InterPro" id="IPR011333">
    <property type="entry name" value="SKP1/BTB/POZ_sf"/>
</dbReference>
<organism evidence="2 3">
    <name type="scientific">Candidatus Protochlamydia amoebophila</name>
    <dbReference type="NCBI Taxonomy" id="362787"/>
    <lineage>
        <taxon>Bacteria</taxon>
        <taxon>Pseudomonadati</taxon>
        <taxon>Chlamydiota</taxon>
        <taxon>Chlamydiia</taxon>
        <taxon>Parachlamydiales</taxon>
        <taxon>Parachlamydiaceae</taxon>
        <taxon>Candidatus Protochlamydia</taxon>
    </lineage>
</organism>
<accession>A0A0C1H7Y0</accession>
<dbReference type="SUPFAM" id="SSF54695">
    <property type="entry name" value="POZ domain"/>
    <property type="match status" value="1"/>
</dbReference>
<comment type="caution">
    <text evidence="2">The sequence shown here is derived from an EMBL/GenBank/DDBJ whole genome shotgun (WGS) entry which is preliminary data.</text>
</comment>
<evidence type="ECO:0000313" key="2">
    <source>
        <dbReference type="EMBL" id="KIC71003.1"/>
    </source>
</evidence>
<name>A0A0C1H7Y0_9BACT</name>
<dbReference type="EMBL" id="JSAN01000123">
    <property type="protein sequence ID" value="KIC71003.1"/>
    <property type="molecule type" value="Genomic_DNA"/>
</dbReference>
<gene>
    <name evidence="2" type="ORF">DB44_FA00040</name>
</gene>
<dbReference type="PATRIC" id="fig|362787.3.peg.1800"/>
<sequence length="74" mass="8767">MPYFKSLWSGNFQKTLLDPFALTQKEFTKLLIYLLNANFQASIKDIPYLIQLADYYQLTGVVKNLEEQLLDRYK</sequence>
<dbReference type="AlphaFoldDB" id="A0A0C1H7Y0"/>